<protein>
    <submittedName>
        <fullName evidence="4">Alpha/beta hydrolase</fullName>
    </submittedName>
</protein>
<evidence type="ECO:0000313" key="4">
    <source>
        <dbReference type="EMBL" id="MEN2793229.1"/>
    </source>
</evidence>
<dbReference type="Proteomes" id="UP001419910">
    <property type="component" value="Unassembled WGS sequence"/>
</dbReference>
<sequence>MTRHKSAILCAGFAALVASSAVATAQPATPASVSEILPLYPKGTITPLPVPEIREDLQKNGQINIRNVSEPTLEIFKPAPGTANGIAVIVAPGGGFVTLVYDNEGTAVARRLAQQGITAFVLKYRLSQTPADPIEMQAEHMKAMGGVMARAMDASASELPRFAGEERAVKDAARAVRIVRDRAAGWGLDPLRVGFIGFSAGAFAAVDVAIGDPAGRPDFVGVIYGALRTPVPKDAPPAFIATAANDEFLPNDPVSLYDAWKAAGRSAELHIYERGGHGFGMTQQGASSDHWFDEFIWWLQSRGLMKPVGAQPAR</sequence>
<reference evidence="4 5" key="1">
    <citation type="submission" date="2024-05" db="EMBL/GenBank/DDBJ databases">
        <authorList>
            <person name="Liu Q."/>
            <person name="Xin Y.-H."/>
        </authorList>
    </citation>
    <scope>NUCLEOTIDE SEQUENCE [LARGE SCALE GENOMIC DNA]</scope>
    <source>
        <strain evidence="4 5">CGMCC 1.10181</strain>
    </source>
</reference>
<feature type="domain" description="Dienelactone hydrolase" evidence="3">
    <location>
        <begin position="106"/>
        <end position="289"/>
    </location>
</feature>
<keyword evidence="5" id="KW-1185">Reference proteome</keyword>
<evidence type="ECO:0000259" key="3">
    <source>
        <dbReference type="Pfam" id="PF01738"/>
    </source>
</evidence>
<dbReference type="SUPFAM" id="SSF53474">
    <property type="entry name" value="alpha/beta-Hydrolases"/>
    <property type="match status" value="1"/>
</dbReference>
<keyword evidence="1 4" id="KW-0378">Hydrolase</keyword>
<dbReference type="Pfam" id="PF01738">
    <property type="entry name" value="DLH"/>
    <property type="match status" value="1"/>
</dbReference>
<evidence type="ECO:0000313" key="5">
    <source>
        <dbReference type="Proteomes" id="UP001419910"/>
    </source>
</evidence>
<dbReference type="PANTHER" id="PTHR48081">
    <property type="entry name" value="AB HYDROLASE SUPERFAMILY PROTEIN C4A8.06C"/>
    <property type="match status" value="1"/>
</dbReference>
<proteinExistence type="predicted"/>
<organism evidence="4 5">
    <name type="scientific">Sphingomonas oligophenolica</name>
    <dbReference type="NCBI Taxonomy" id="301154"/>
    <lineage>
        <taxon>Bacteria</taxon>
        <taxon>Pseudomonadati</taxon>
        <taxon>Pseudomonadota</taxon>
        <taxon>Alphaproteobacteria</taxon>
        <taxon>Sphingomonadales</taxon>
        <taxon>Sphingomonadaceae</taxon>
        <taxon>Sphingomonas</taxon>
    </lineage>
</organism>
<dbReference type="PANTHER" id="PTHR48081:SF6">
    <property type="entry name" value="PEPTIDASE S9 PROLYL OLIGOPEPTIDASE CATALYTIC DOMAIN-CONTAINING PROTEIN"/>
    <property type="match status" value="1"/>
</dbReference>
<keyword evidence="2" id="KW-0732">Signal</keyword>
<gene>
    <name evidence="4" type="ORF">ABC974_26635</name>
</gene>
<evidence type="ECO:0000256" key="2">
    <source>
        <dbReference type="SAM" id="SignalP"/>
    </source>
</evidence>
<dbReference type="EMBL" id="JBDIME010000041">
    <property type="protein sequence ID" value="MEN2793229.1"/>
    <property type="molecule type" value="Genomic_DNA"/>
</dbReference>
<dbReference type="InterPro" id="IPR050300">
    <property type="entry name" value="GDXG_lipolytic_enzyme"/>
</dbReference>
<feature type="signal peptide" evidence="2">
    <location>
        <begin position="1"/>
        <end position="25"/>
    </location>
</feature>
<name>A0ABU9YBP9_9SPHN</name>
<dbReference type="InterPro" id="IPR002925">
    <property type="entry name" value="Dienelactn_hydro"/>
</dbReference>
<dbReference type="Gene3D" id="3.40.50.1820">
    <property type="entry name" value="alpha/beta hydrolase"/>
    <property type="match status" value="1"/>
</dbReference>
<comment type="caution">
    <text evidence="4">The sequence shown here is derived from an EMBL/GenBank/DDBJ whole genome shotgun (WGS) entry which is preliminary data.</text>
</comment>
<feature type="chain" id="PRO_5046750546" evidence="2">
    <location>
        <begin position="26"/>
        <end position="314"/>
    </location>
</feature>
<accession>A0ABU9YBP9</accession>
<evidence type="ECO:0000256" key="1">
    <source>
        <dbReference type="ARBA" id="ARBA00022801"/>
    </source>
</evidence>
<dbReference type="InterPro" id="IPR029058">
    <property type="entry name" value="AB_hydrolase_fold"/>
</dbReference>
<dbReference type="GO" id="GO:0016787">
    <property type="term" value="F:hydrolase activity"/>
    <property type="evidence" value="ECO:0007669"/>
    <property type="project" value="UniProtKB-KW"/>
</dbReference>